<sequence>MAYSNQSKVEWKGTLGNGGMSDAQIAEALGDPTLPTEIINAEDLLAVTAYLVHGSRNFLRNVCLSFPLRHGQLRKAINAVLQRLSK</sequence>
<dbReference type="EMBL" id="JBBWWQ010000002">
    <property type="protein sequence ID" value="KAK8954139.1"/>
    <property type="molecule type" value="Genomic_DNA"/>
</dbReference>
<name>A0AAP0BZC5_9ASPA</name>
<dbReference type="AlphaFoldDB" id="A0AAP0BZC5"/>
<comment type="caution">
    <text evidence="1">The sequence shown here is derived from an EMBL/GenBank/DDBJ whole genome shotgun (WGS) entry which is preliminary data.</text>
</comment>
<organism evidence="1 2">
    <name type="scientific">Platanthera zijinensis</name>
    <dbReference type="NCBI Taxonomy" id="2320716"/>
    <lineage>
        <taxon>Eukaryota</taxon>
        <taxon>Viridiplantae</taxon>
        <taxon>Streptophyta</taxon>
        <taxon>Embryophyta</taxon>
        <taxon>Tracheophyta</taxon>
        <taxon>Spermatophyta</taxon>
        <taxon>Magnoliopsida</taxon>
        <taxon>Liliopsida</taxon>
        <taxon>Asparagales</taxon>
        <taxon>Orchidaceae</taxon>
        <taxon>Orchidoideae</taxon>
        <taxon>Orchideae</taxon>
        <taxon>Orchidinae</taxon>
        <taxon>Platanthera</taxon>
    </lineage>
</organism>
<evidence type="ECO:0000313" key="1">
    <source>
        <dbReference type="EMBL" id="KAK8954139.1"/>
    </source>
</evidence>
<evidence type="ECO:0000313" key="2">
    <source>
        <dbReference type="Proteomes" id="UP001418222"/>
    </source>
</evidence>
<accession>A0AAP0BZC5</accession>
<protein>
    <submittedName>
        <fullName evidence="1">Uncharacterized protein</fullName>
    </submittedName>
</protein>
<proteinExistence type="predicted"/>
<gene>
    <name evidence="1" type="ORF">KSP39_PZI002321</name>
</gene>
<reference evidence="1 2" key="1">
    <citation type="journal article" date="2022" name="Nat. Plants">
        <title>Genomes of leafy and leafless Platanthera orchids illuminate the evolution of mycoheterotrophy.</title>
        <authorList>
            <person name="Li M.H."/>
            <person name="Liu K.W."/>
            <person name="Li Z."/>
            <person name="Lu H.C."/>
            <person name="Ye Q.L."/>
            <person name="Zhang D."/>
            <person name="Wang J.Y."/>
            <person name="Li Y.F."/>
            <person name="Zhong Z.M."/>
            <person name="Liu X."/>
            <person name="Yu X."/>
            <person name="Liu D.K."/>
            <person name="Tu X.D."/>
            <person name="Liu B."/>
            <person name="Hao Y."/>
            <person name="Liao X.Y."/>
            <person name="Jiang Y.T."/>
            <person name="Sun W.H."/>
            <person name="Chen J."/>
            <person name="Chen Y.Q."/>
            <person name="Ai Y."/>
            <person name="Zhai J.W."/>
            <person name="Wu S.S."/>
            <person name="Zhou Z."/>
            <person name="Hsiao Y.Y."/>
            <person name="Wu W.L."/>
            <person name="Chen Y.Y."/>
            <person name="Lin Y.F."/>
            <person name="Hsu J.L."/>
            <person name="Li C.Y."/>
            <person name="Wang Z.W."/>
            <person name="Zhao X."/>
            <person name="Zhong W.Y."/>
            <person name="Ma X.K."/>
            <person name="Ma L."/>
            <person name="Huang J."/>
            <person name="Chen G.Z."/>
            <person name="Huang M.Z."/>
            <person name="Huang L."/>
            <person name="Peng D.H."/>
            <person name="Luo Y.B."/>
            <person name="Zou S.Q."/>
            <person name="Chen S.P."/>
            <person name="Lan S."/>
            <person name="Tsai W.C."/>
            <person name="Van de Peer Y."/>
            <person name="Liu Z.J."/>
        </authorList>
    </citation>
    <scope>NUCLEOTIDE SEQUENCE [LARGE SCALE GENOMIC DNA]</scope>
    <source>
        <strain evidence="1">Lor287</strain>
    </source>
</reference>
<dbReference type="Proteomes" id="UP001418222">
    <property type="component" value="Unassembled WGS sequence"/>
</dbReference>
<keyword evidence="2" id="KW-1185">Reference proteome</keyword>